<evidence type="ECO:0000313" key="2">
    <source>
        <dbReference type="EMBL" id="MDC3986238.1"/>
    </source>
</evidence>
<dbReference type="Pfam" id="PF05488">
    <property type="entry name" value="PAAR_motif"/>
    <property type="match status" value="1"/>
</dbReference>
<accession>A0A9X3XCM1</accession>
<evidence type="ECO:0000313" key="3">
    <source>
        <dbReference type="Proteomes" id="UP001151081"/>
    </source>
</evidence>
<gene>
    <name evidence="2" type="ORF">KEG57_37515</name>
</gene>
<dbReference type="EMBL" id="JAGTJJ010000036">
    <property type="protein sequence ID" value="MDC3986238.1"/>
    <property type="molecule type" value="Genomic_DNA"/>
</dbReference>
<reference evidence="2 3" key="1">
    <citation type="submission" date="2021-04" db="EMBL/GenBank/DDBJ databases">
        <title>Genome analysis of Polyangium sp.</title>
        <authorList>
            <person name="Li Y."/>
            <person name="Wang J."/>
        </authorList>
    </citation>
    <scope>NUCLEOTIDE SEQUENCE [LARGE SCALE GENOMIC DNA]</scope>
    <source>
        <strain evidence="2 3">SDU14</strain>
    </source>
</reference>
<organism evidence="2 3">
    <name type="scientific">Polyangium jinanense</name>
    <dbReference type="NCBI Taxonomy" id="2829994"/>
    <lineage>
        <taxon>Bacteria</taxon>
        <taxon>Pseudomonadati</taxon>
        <taxon>Myxococcota</taxon>
        <taxon>Polyangia</taxon>
        <taxon>Polyangiales</taxon>
        <taxon>Polyangiaceae</taxon>
        <taxon>Polyangium</taxon>
    </lineage>
</organism>
<proteinExistence type="predicted"/>
<sequence length="131" mass="12965">MGSPGAKEGDCISGIDTHVVLVPSPGGPVPTPTLMPFAGTLAGGLASDVFLDDKPAATEGSTARNQPAHVPVGGSFQTPPSNEARVQKGSGSVFIENKPAARMGDPATTCNDPADAPNGRVIASGTVFIGG</sequence>
<evidence type="ECO:0000256" key="1">
    <source>
        <dbReference type="SAM" id="MobiDB-lite"/>
    </source>
</evidence>
<dbReference type="Proteomes" id="UP001151081">
    <property type="component" value="Unassembled WGS sequence"/>
</dbReference>
<keyword evidence="3" id="KW-1185">Reference proteome</keyword>
<dbReference type="AlphaFoldDB" id="A0A9X3XCM1"/>
<protein>
    <submittedName>
        <fullName evidence="2">PAAR domain-containing protein</fullName>
    </submittedName>
</protein>
<name>A0A9X3XCM1_9BACT</name>
<dbReference type="Gene3D" id="2.60.200.60">
    <property type="match status" value="1"/>
</dbReference>
<dbReference type="InterPro" id="IPR008727">
    <property type="entry name" value="PAAR_motif"/>
</dbReference>
<dbReference type="RefSeq" id="WP_372518222.1">
    <property type="nucleotide sequence ID" value="NZ_JAGTJJ010000036.1"/>
</dbReference>
<dbReference type="CDD" id="cd14740">
    <property type="entry name" value="PAAR_4"/>
    <property type="match status" value="1"/>
</dbReference>
<feature type="region of interest" description="Disordered" evidence="1">
    <location>
        <begin position="56"/>
        <end position="88"/>
    </location>
</feature>
<comment type="caution">
    <text evidence="2">The sequence shown here is derived from an EMBL/GenBank/DDBJ whole genome shotgun (WGS) entry which is preliminary data.</text>
</comment>